<dbReference type="GO" id="GO:0032420">
    <property type="term" value="C:stereocilium"/>
    <property type="evidence" value="ECO:0007669"/>
    <property type="project" value="TreeGrafter"/>
</dbReference>
<dbReference type="GO" id="GO:0007605">
    <property type="term" value="P:sensory perception of sound"/>
    <property type="evidence" value="ECO:0007669"/>
    <property type="project" value="TreeGrafter"/>
</dbReference>
<dbReference type="SMART" id="SM00308">
    <property type="entry name" value="LH2"/>
    <property type="match status" value="1"/>
</dbReference>
<dbReference type="PANTHER" id="PTHR45901">
    <property type="entry name" value="PROTEIN CBG12474"/>
    <property type="match status" value="1"/>
</dbReference>
<evidence type="ECO:0000256" key="1">
    <source>
        <dbReference type="PROSITE-ProRule" id="PRU00152"/>
    </source>
</evidence>
<proteinExistence type="predicted"/>
<dbReference type="InterPro" id="IPR052970">
    <property type="entry name" value="Inner_ear_hair_cell_LOXHD"/>
</dbReference>
<keyword evidence="4" id="KW-1185">Reference proteome</keyword>
<dbReference type="AlphaFoldDB" id="A0AB34HD06"/>
<dbReference type="Pfam" id="PF01477">
    <property type="entry name" value="PLAT"/>
    <property type="match status" value="1"/>
</dbReference>
<dbReference type="EMBL" id="JAIQCJ010001416">
    <property type="protein sequence ID" value="KAJ8789661.1"/>
    <property type="molecule type" value="Genomic_DNA"/>
</dbReference>
<reference evidence="3 4" key="1">
    <citation type="submission" date="2022-11" db="EMBL/GenBank/DDBJ databases">
        <title>Whole genome sequence of Eschrichtius robustus ER-17-0199.</title>
        <authorList>
            <person name="Bruniche-Olsen A."/>
            <person name="Black A.N."/>
            <person name="Fields C.J."/>
            <person name="Walden K."/>
            <person name="Dewoody J.A."/>
        </authorList>
    </citation>
    <scope>NUCLEOTIDE SEQUENCE [LARGE SCALE GENOMIC DNA]</scope>
    <source>
        <strain evidence="3">ER-17-0199</strain>
        <tissue evidence="3">Blubber</tissue>
    </source>
</reference>
<evidence type="ECO:0000313" key="4">
    <source>
        <dbReference type="Proteomes" id="UP001159641"/>
    </source>
</evidence>
<feature type="domain" description="PLAT" evidence="2">
    <location>
        <begin position="27"/>
        <end position="145"/>
    </location>
</feature>
<name>A0AB34HD06_ESCRO</name>
<comment type="caution">
    <text evidence="1">Lacks conserved residue(s) required for the propagation of feature annotation.</text>
</comment>
<organism evidence="3 4">
    <name type="scientific">Eschrichtius robustus</name>
    <name type="common">California gray whale</name>
    <name type="synonym">Eschrichtius gibbosus</name>
    <dbReference type="NCBI Taxonomy" id="9764"/>
    <lineage>
        <taxon>Eukaryota</taxon>
        <taxon>Metazoa</taxon>
        <taxon>Chordata</taxon>
        <taxon>Craniata</taxon>
        <taxon>Vertebrata</taxon>
        <taxon>Euteleostomi</taxon>
        <taxon>Mammalia</taxon>
        <taxon>Eutheria</taxon>
        <taxon>Laurasiatheria</taxon>
        <taxon>Artiodactyla</taxon>
        <taxon>Whippomorpha</taxon>
        <taxon>Cetacea</taxon>
        <taxon>Mysticeti</taxon>
        <taxon>Eschrichtiidae</taxon>
        <taxon>Eschrichtius</taxon>
    </lineage>
</organism>
<dbReference type="PANTHER" id="PTHR45901:SF3">
    <property type="entry name" value="LIPOXYGENASE HOMOLOGY DOMAIN-CONTAINING PROTEIN 1"/>
    <property type="match status" value="1"/>
</dbReference>
<comment type="caution">
    <text evidence="3">The sequence shown here is derived from an EMBL/GenBank/DDBJ whole genome shotgun (WGS) entry which is preliminary data.</text>
</comment>
<dbReference type="PROSITE" id="PS50095">
    <property type="entry name" value="PLAT"/>
    <property type="match status" value="1"/>
</dbReference>
<dbReference type="InterPro" id="IPR001024">
    <property type="entry name" value="PLAT/LH2_dom"/>
</dbReference>
<evidence type="ECO:0000259" key="2">
    <source>
        <dbReference type="PROSITE" id="PS50095"/>
    </source>
</evidence>
<protein>
    <recommendedName>
        <fullName evidence="2">PLAT domain-containing protein</fullName>
    </recommendedName>
</protein>
<evidence type="ECO:0000313" key="3">
    <source>
        <dbReference type="EMBL" id="KAJ8789661.1"/>
    </source>
</evidence>
<dbReference type="InterPro" id="IPR036392">
    <property type="entry name" value="PLAT/LH2_dom_sf"/>
</dbReference>
<accession>A0AB34HD06</accession>
<dbReference type="Proteomes" id="UP001159641">
    <property type="component" value="Unassembled WGS sequence"/>
</dbReference>
<dbReference type="Gene3D" id="2.40.180.10">
    <property type="entry name" value="Catalase core domain"/>
    <property type="match status" value="1"/>
</dbReference>
<dbReference type="Gene3D" id="2.60.60.20">
    <property type="entry name" value="PLAT/LH2 domain"/>
    <property type="match status" value="1"/>
</dbReference>
<dbReference type="SUPFAM" id="SSF49723">
    <property type="entry name" value="Lipase/lipooxygenase domain (PLAT/LH2 domain)"/>
    <property type="match status" value="2"/>
</dbReference>
<sequence>MTWSWSSRHHIHIPSRMNGRVRGKKVIPYCVSVTTGKHKDAATDSRAFIFLIGEDDERSNRIWLDYPRGKKGFSCGSVEEFYVAGLDVGVIKKIELGHDGASPESCWLVEELCLAVPTQGTKYTLRCNCWLAKDRGDGVTSRVFDLLDAMVVNIGVKVLYEMTVWTGDVVGGGTDSNIFMTLYGINGSTEEVQLDKKKARLEGRMQRSLLSESSQLLTLALHVAGISKYFRMVAEVRMVRTVLRMGMAMLKLLGAGQRFLPVDRAVHESGNSAHLMRLAPGGSDENSFCLSSLSTSTLSLCNSCFLLEFSPDQFSPDDDCNNG</sequence>
<gene>
    <name evidence="3" type="ORF">J1605_004898</name>
</gene>